<evidence type="ECO:0000256" key="1">
    <source>
        <dbReference type="SAM" id="MobiDB-lite"/>
    </source>
</evidence>
<protein>
    <submittedName>
        <fullName evidence="2">Uncharacterized protein</fullName>
    </submittedName>
</protein>
<proteinExistence type="predicted"/>
<gene>
    <name evidence="2" type="ORF">PYCCODRAFT_925102</name>
</gene>
<feature type="region of interest" description="Disordered" evidence="1">
    <location>
        <begin position="153"/>
        <end position="172"/>
    </location>
</feature>
<sequence>MYSKARHSYVPAVSRGVRSYGVLPLFQPRLSKPIAESGIQTALCLVELSRPALHRHRFGAVFTLVPRIIRRFDHTAPAEACAPCICSRCCAAVAVMRRPTYGNRTIRWAATLASLRQHAAHAHTRAGRGHLVARRAGRHLCDFSSLSTEATVLRGSRTSQDGPPGSCRSRRALPGTHARRRHICQTAYEGSCRSNLRRRRGGKDLLCGAQTIFLEALQVEVEQPSFARERQSSPLTRMGFIVFLAQLRV</sequence>
<dbReference type="OrthoDB" id="10418670at2759"/>
<name>A0A1Y2J2E1_TRAC3</name>
<accession>A0A1Y2J2E1</accession>
<dbReference type="AlphaFoldDB" id="A0A1Y2J2E1"/>
<keyword evidence="3" id="KW-1185">Reference proteome</keyword>
<evidence type="ECO:0000313" key="3">
    <source>
        <dbReference type="Proteomes" id="UP000193067"/>
    </source>
</evidence>
<dbReference type="EMBL" id="KZ084090">
    <property type="protein sequence ID" value="OSD06362.1"/>
    <property type="molecule type" value="Genomic_DNA"/>
</dbReference>
<evidence type="ECO:0000313" key="2">
    <source>
        <dbReference type="EMBL" id="OSD06362.1"/>
    </source>
</evidence>
<organism evidence="2 3">
    <name type="scientific">Trametes coccinea (strain BRFM310)</name>
    <name type="common">Pycnoporus coccineus</name>
    <dbReference type="NCBI Taxonomy" id="1353009"/>
    <lineage>
        <taxon>Eukaryota</taxon>
        <taxon>Fungi</taxon>
        <taxon>Dikarya</taxon>
        <taxon>Basidiomycota</taxon>
        <taxon>Agaricomycotina</taxon>
        <taxon>Agaricomycetes</taxon>
        <taxon>Polyporales</taxon>
        <taxon>Polyporaceae</taxon>
        <taxon>Trametes</taxon>
    </lineage>
</organism>
<reference evidence="2 3" key="1">
    <citation type="journal article" date="2015" name="Biotechnol. Biofuels">
        <title>Enhanced degradation of softwood versus hardwood by the white-rot fungus Pycnoporus coccineus.</title>
        <authorList>
            <person name="Couturier M."/>
            <person name="Navarro D."/>
            <person name="Chevret D."/>
            <person name="Henrissat B."/>
            <person name="Piumi F."/>
            <person name="Ruiz-Duenas F.J."/>
            <person name="Martinez A.T."/>
            <person name="Grigoriev I.V."/>
            <person name="Riley R."/>
            <person name="Lipzen A."/>
            <person name="Berrin J.G."/>
            <person name="Master E.R."/>
            <person name="Rosso M.N."/>
        </authorList>
    </citation>
    <scope>NUCLEOTIDE SEQUENCE [LARGE SCALE GENOMIC DNA]</scope>
    <source>
        <strain evidence="2 3">BRFM310</strain>
    </source>
</reference>
<dbReference type="Proteomes" id="UP000193067">
    <property type="component" value="Unassembled WGS sequence"/>
</dbReference>